<dbReference type="RefSeq" id="WP_116761698.1">
    <property type="nucleotide sequence ID" value="NZ_QCZH01000004.1"/>
</dbReference>
<dbReference type="InterPro" id="IPR006143">
    <property type="entry name" value="RND_pump_MFP"/>
</dbReference>
<dbReference type="GO" id="GO:0046872">
    <property type="term" value="F:metal ion binding"/>
    <property type="evidence" value="ECO:0007669"/>
    <property type="project" value="InterPro"/>
</dbReference>
<dbReference type="Proteomes" id="UP000245618">
    <property type="component" value="Unassembled WGS sequence"/>
</dbReference>
<dbReference type="Pfam" id="PF25954">
    <property type="entry name" value="Beta-barrel_RND_2"/>
    <property type="match status" value="1"/>
</dbReference>
<dbReference type="InterPro" id="IPR045800">
    <property type="entry name" value="HMBD"/>
</dbReference>
<dbReference type="NCBIfam" id="TIGR01730">
    <property type="entry name" value="RND_mfp"/>
    <property type="match status" value="1"/>
</dbReference>
<dbReference type="Pfam" id="PF25919">
    <property type="entry name" value="BSH_CusB"/>
    <property type="match status" value="1"/>
</dbReference>
<dbReference type="PROSITE" id="PS51257">
    <property type="entry name" value="PROKAR_LIPOPROTEIN"/>
    <property type="match status" value="1"/>
</dbReference>
<feature type="signal peptide" evidence="3">
    <location>
        <begin position="1"/>
        <end position="20"/>
    </location>
</feature>
<name>A0A2U1JZ99_9FLAO</name>
<evidence type="ECO:0000313" key="8">
    <source>
        <dbReference type="Proteomes" id="UP000245618"/>
    </source>
</evidence>
<dbReference type="InterPro" id="IPR058792">
    <property type="entry name" value="Beta-barrel_RND_2"/>
</dbReference>
<protein>
    <submittedName>
        <fullName evidence="7">HlyD family secretion protein</fullName>
    </submittedName>
</protein>
<dbReference type="PANTHER" id="PTHR30097">
    <property type="entry name" value="CATION EFFLUX SYSTEM PROTEIN CUSB"/>
    <property type="match status" value="1"/>
</dbReference>
<comment type="caution">
    <text evidence="7">The sequence shown here is derived from an EMBL/GenBank/DDBJ whole genome shotgun (WGS) entry which is preliminary data.</text>
</comment>
<evidence type="ECO:0000259" key="4">
    <source>
        <dbReference type="Pfam" id="PF19335"/>
    </source>
</evidence>
<feature type="domain" description="CusB-like beta-barrel" evidence="6">
    <location>
        <begin position="245"/>
        <end position="322"/>
    </location>
</feature>
<evidence type="ECO:0000259" key="6">
    <source>
        <dbReference type="Pfam" id="PF25954"/>
    </source>
</evidence>
<dbReference type="InterPro" id="IPR058790">
    <property type="entry name" value="BSH_CusB"/>
</dbReference>
<dbReference type="GO" id="GO:0022857">
    <property type="term" value="F:transmembrane transporter activity"/>
    <property type="evidence" value="ECO:0007669"/>
    <property type="project" value="InterPro"/>
</dbReference>
<dbReference type="Gene3D" id="2.40.30.170">
    <property type="match status" value="1"/>
</dbReference>
<accession>A0A2U1JZ99</accession>
<evidence type="ECO:0000259" key="5">
    <source>
        <dbReference type="Pfam" id="PF25919"/>
    </source>
</evidence>
<evidence type="ECO:0000313" key="7">
    <source>
        <dbReference type="EMBL" id="PWA10118.1"/>
    </source>
</evidence>
<dbReference type="GO" id="GO:0016020">
    <property type="term" value="C:membrane"/>
    <property type="evidence" value="ECO:0007669"/>
    <property type="project" value="InterPro"/>
</dbReference>
<reference evidence="7 8" key="1">
    <citation type="submission" date="2018-04" db="EMBL/GenBank/DDBJ databases">
        <title>Flavobacterium sp. nov., isolated from glacier ice.</title>
        <authorList>
            <person name="Liu Q."/>
            <person name="Xin Y.-H."/>
        </authorList>
    </citation>
    <scope>NUCLEOTIDE SEQUENCE [LARGE SCALE GENOMIC DNA]</scope>
    <source>
        <strain evidence="7 8">LB2P30</strain>
    </source>
</reference>
<organism evidence="7 8">
    <name type="scientific">Flavobacterium laiguense</name>
    <dbReference type="NCBI Taxonomy" id="2169409"/>
    <lineage>
        <taxon>Bacteria</taxon>
        <taxon>Pseudomonadati</taxon>
        <taxon>Bacteroidota</taxon>
        <taxon>Flavobacteriia</taxon>
        <taxon>Flavobacteriales</taxon>
        <taxon>Flavobacteriaceae</taxon>
        <taxon>Flavobacterium</taxon>
    </lineage>
</organism>
<dbReference type="OrthoDB" id="9806939at2"/>
<feature type="domain" description="CusB-like barrel-sandwich hybrid" evidence="5">
    <location>
        <begin position="116"/>
        <end position="241"/>
    </location>
</feature>
<keyword evidence="3" id="KW-0732">Signal</keyword>
<dbReference type="Gene3D" id="2.40.420.20">
    <property type="match status" value="1"/>
</dbReference>
<feature type="domain" description="Heavy metal binding" evidence="4">
    <location>
        <begin position="39"/>
        <end position="65"/>
    </location>
</feature>
<dbReference type="AlphaFoldDB" id="A0A2U1JZ99"/>
<evidence type="ECO:0000256" key="3">
    <source>
        <dbReference type="SAM" id="SignalP"/>
    </source>
</evidence>
<sequence length="405" mass="45835">MSKRIKIMGLLSILFSVFIACNTKKEEDHSMHEKKETVFYTCSMDPQIKEDKPGKCPICHMELTPIKNNDKETNEISLSKQQIQLGNITTQTIGTTQSDLEQKFTGVLTVNQEKINTLSTRSMGRIERLYFKTVGDYVKKNDPVYQLYSEEIAIAKQDYFTAYKQLSMPGDFGKNAQNMFRAAKQKLLFYGLSNTQIENIKKSADVSPYTTFHSTYSGTVFEIIATEGSYVMEGSGLIKVADLNTLWLETQVNINYAKTLRIGQTAQISYTDFPEQTNQAKVTFINPEVNTDTRLLLIRLEVPNRNLQLKPGMQAVAKLKQSNIKGLFIPIDAVIQDQNASYIWVEKRPGVFENVMVETGVEINGMIEIISEIDPSKKVVITGAYAINSEYKFRKGSDPMEGHKM</sequence>
<feature type="chain" id="PRO_5015725182" evidence="3">
    <location>
        <begin position="21"/>
        <end position="405"/>
    </location>
</feature>
<comment type="similarity">
    <text evidence="1">Belongs to the membrane fusion protein (MFP) (TC 8.A.1) family.</text>
</comment>
<dbReference type="Pfam" id="PF19335">
    <property type="entry name" value="HMBD"/>
    <property type="match status" value="1"/>
</dbReference>
<keyword evidence="2" id="KW-0813">Transport</keyword>
<dbReference type="InterPro" id="IPR051909">
    <property type="entry name" value="MFP_Cation_Efflux"/>
</dbReference>
<dbReference type="FunFam" id="2.40.30.170:FF:000010">
    <property type="entry name" value="Efflux RND transporter periplasmic adaptor subunit"/>
    <property type="match status" value="1"/>
</dbReference>
<evidence type="ECO:0000256" key="1">
    <source>
        <dbReference type="ARBA" id="ARBA00009477"/>
    </source>
</evidence>
<evidence type="ECO:0000256" key="2">
    <source>
        <dbReference type="ARBA" id="ARBA00022448"/>
    </source>
</evidence>
<gene>
    <name evidence="7" type="ORF">DB891_05305</name>
</gene>
<dbReference type="EMBL" id="QCZH01000004">
    <property type="protein sequence ID" value="PWA10118.1"/>
    <property type="molecule type" value="Genomic_DNA"/>
</dbReference>
<keyword evidence="8" id="KW-1185">Reference proteome</keyword>
<proteinExistence type="inferred from homology"/>
<dbReference type="SUPFAM" id="SSF111369">
    <property type="entry name" value="HlyD-like secretion proteins"/>
    <property type="match status" value="1"/>
</dbReference>